<dbReference type="GO" id="GO:0005886">
    <property type="term" value="C:plasma membrane"/>
    <property type="evidence" value="ECO:0007669"/>
    <property type="project" value="TreeGrafter"/>
</dbReference>
<evidence type="ECO:0000256" key="9">
    <source>
        <dbReference type="SAM" id="MobiDB-lite"/>
    </source>
</evidence>
<feature type="region of interest" description="Disordered" evidence="9">
    <location>
        <begin position="404"/>
        <end position="429"/>
    </location>
</feature>
<evidence type="ECO:0000256" key="7">
    <source>
        <dbReference type="ARBA" id="ARBA00023170"/>
    </source>
</evidence>
<dbReference type="SUPFAM" id="SSF81321">
    <property type="entry name" value="Family A G protein-coupled receptor-like"/>
    <property type="match status" value="1"/>
</dbReference>
<dbReference type="Gene3D" id="1.20.1070.10">
    <property type="entry name" value="Rhodopsin 7-helix transmembrane proteins"/>
    <property type="match status" value="1"/>
</dbReference>
<evidence type="ECO:0000256" key="2">
    <source>
        <dbReference type="ARBA" id="ARBA00010663"/>
    </source>
</evidence>
<evidence type="ECO:0000256" key="5">
    <source>
        <dbReference type="ARBA" id="ARBA00023040"/>
    </source>
</evidence>
<evidence type="ECO:0000256" key="3">
    <source>
        <dbReference type="ARBA" id="ARBA00022692"/>
    </source>
</evidence>
<keyword evidence="6 10" id="KW-0472">Membrane</keyword>
<organism evidence="12">
    <name type="scientific">Lymnaea stagnalis</name>
    <name type="common">Great pond snail</name>
    <name type="synonym">Helix stagnalis</name>
    <dbReference type="NCBI Taxonomy" id="6523"/>
    <lineage>
        <taxon>Eukaryota</taxon>
        <taxon>Metazoa</taxon>
        <taxon>Spiralia</taxon>
        <taxon>Lophotrochozoa</taxon>
        <taxon>Mollusca</taxon>
        <taxon>Gastropoda</taxon>
        <taxon>Heterobranchia</taxon>
        <taxon>Euthyneura</taxon>
        <taxon>Panpulmonata</taxon>
        <taxon>Hygrophila</taxon>
        <taxon>Lymnaeoidea</taxon>
        <taxon>Lymnaeidae</taxon>
        <taxon>Lymnaea</taxon>
    </lineage>
</organism>
<feature type="transmembrane region" description="Helical" evidence="10">
    <location>
        <begin position="316"/>
        <end position="340"/>
    </location>
</feature>
<feature type="domain" description="G-protein coupled receptors family 1 profile" evidence="11">
    <location>
        <begin position="78"/>
        <end position="337"/>
    </location>
</feature>
<dbReference type="InterPro" id="IPR017452">
    <property type="entry name" value="GPCR_Rhodpsn_7TM"/>
</dbReference>
<evidence type="ECO:0000256" key="6">
    <source>
        <dbReference type="ARBA" id="ARBA00023136"/>
    </source>
</evidence>
<comment type="similarity">
    <text evidence="2">Belongs to the G-protein coupled receptor 1 family.</text>
</comment>
<dbReference type="AlphaFoldDB" id="P92045"/>
<evidence type="ECO:0000256" key="10">
    <source>
        <dbReference type="SAM" id="Phobius"/>
    </source>
</evidence>
<dbReference type="InterPro" id="IPR000276">
    <property type="entry name" value="GPCR_Rhodpsn"/>
</dbReference>
<feature type="transmembrane region" description="Helical" evidence="10">
    <location>
        <begin position="139"/>
        <end position="156"/>
    </location>
</feature>
<feature type="transmembrane region" description="Helical" evidence="10">
    <location>
        <begin position="177"/>
        <end position="200"/>
    </location>
</feature>
<dbReference type="PRINTS" id="PR00237">
    <property type="entry name" value="GPCRRHODOPSN"/>
</dbReference>
<dbReference type="PRINTS" id="PR01012">
    <property type="entry name" value="NRPEPTIDEYR"/>
</dbReference>
<name>P92045_LYMST</name>
<keyword evidence="8" id="KW-0807">Transducer</keyword>
<feature type="transmembrane region" description="Helical" evidence="10">
    <location>
        <begin position="99"/>
        <end position="119"/>
    </location>
</feature>
<evidence type="ECO:0000259" key="11">
    <source>
        <dbReference type="PROSITE" id="PS50262"/>
    </source>
</evidence>
<dbReference type="SMART" id="SM01381">
    <property type="entry name" value="7TM_GPCR_Srsx"/>
    <property type="match status" value="1"/>
</dbReference>
<keyword evidence="3 10" id="KW-0812">Transmembrane</keyword>
<keyword evidence="5" id="KW-0297">G-protein coupled receptor</keyword>
<feature type="transmembrane region" description="Helical" evidence="10">
    <location>
        <begin position="226"/>
        <end position="249"/>
    </location>
</feature>
<evidence type="ECO:0000313" key="12">
    <source>
        <dbReference type="EMBL" id="AAD11810.1"/>
    </source>
</evidence>
<dbReference type="PROSITE" id="PS50262">
    <property type="entry name" value="G_PROTEIN_RECEP_F1_2"/>
    <property type="match status" value="1"/>
</dbReference>
<feature type="transmembrane region" description="Helical" evidence="10">
    <location>
        <begin position="278"/>
        <end position="296"/>
    </location>
</feature>
<dbReference type="GO" id="GO:0004983">
    <property type="term" value="F:neuropeptide Y receptor activity"/>
    <property type="evidence" value="ECO:0007669"/>
    <property type="project" value="InterPro"/>
</dbReference>
<evidence type="ECO:0000256" key="8">
    <source>
        <dbReference type="ARBA" id="ARBA00023224"/>
    </source>
</evidence>
<reference evidence="12" key="1">
    <citation type="journal article" date="1997" name="J. Neurosci.">
        <title>Cloning, characterization, and expression of a G-protein-coupled receptor from Lymnaea stagnalis and identification of a leucokinin-like peptide, PSFHSWSamide, as its endogenous ligand.</title>
        <authorList>
            <person name="Cox K.J."/>
            <person name="Tensen C.P."/>
            <person name="Van der Schors R.C."/>
            <person name="Li K.W."/>
            <person name="van Heerikhuizen H."/>
            <person name="Vreugdenhil E."/>
            <person name="Geraerts W.P."/>
            <person name="Burke J.F."/>
        </authorList>
    </citation>
    <scope>NUCLEOTIDE SEQUENCE</scope>
</reference>
<feature type="transmembrane region" description="Helical" evidence="10">
    <location>
        <begin position="58"/>
        <end position="87"/>
    </location>
</feature>
<protein>
    <submittedName>
        <fullName evidence="12">Lymnokinin receptor</fullName>
    </submittedName>
</protein>
<dbReference type="PANTHER" id="PTHR45695:SF9">
    <property type="entry name" value="LEUCOKININ RECEPTOR"/>
    <property type="match status" value="1"/>
</dbReference>
<sequence length="429" mass="49362">MSQIESMSEQAAVIFIEQANQDLDNVSGNDVSSFFYNETTTLFPGSNESFVMPYDVPTGLICLLAFLYGSISLLAVIGNGLVILVIVKNRRMHTVTNIFIPNLAVSDVIIGLFSIPFQFQAALLQRWVLANFMSSLPPFVQVVTVNLTIFTLRVIAVDRYIAVIHPFKAGCSKKRAAIIISIIWAVGIGAALPVPLFYWVEDLTENNIVIPRCDWHAPDNWLDFHLYYNTLLVCFQYLLPLVIITYCYCRIAWHIWGSRRPGAHVTTEDVRGRNKRKVVKMMIIVVCLFVLCWLPLQMYNLLHNINPLINHYHYINIIWFSSNWLAMSNSCYNPFIYGLLNEKFKREFHQLFVMCPCWKARVDYYTEYFSEDANICRRANTNGHCPANRHGAVGTTSTETTRKSMLSRSRCKGTRRRRQTYDERRETSS</sequence>
<evidence type="ECO:0000256" key="4">
    <source>
        <dbReference type="ARBA" id="ARBA00022989"/>
    </source>
</evidence>
<dbReference type="Pfam" id="PF00001">
    <property type="entry name" value="7tm_1"/>
    <property type="match status" value="1"/>
</dbReference>
<dbReference type="EMBL" id="U84499">
    <property type="protein sequence ID" value="AAD11810.1"/>
    <property type="molecule type" value="mRNA"/>
</dbReference>
<reference evidence="12" key="2">
    <citation type="submission" date="1997-01" db="EMBL/GenBank/DDBJ databases">
        <authorList>
            <person name="Cox K.J.A."/>
            <person name="Tensen C.P."/>
            <person name="Van der Schoors R.C."/>
            <person name="Li K.W."/>
            <person name="Van Heerikhuizen H."/>
            <person name="Vreugdenhil E."/>
            <person name="Geraerts P.M."/>
            <person name="Burke J.F."/>
        </authorList>
    </citation>
    <scope>NUCLEOTIDE SEQUENCE</scope>
</reference>
<accession>P92045</accession>
<keyword evidence="4 10" id="KW-1133">Transmembrane helix</keyword>
<comment type="subcellular location">
    <subcellularLocation>
        <location evidence="1">Membrane</location>
        <topology evidence="1">Multi-pass membrane protein</topology>
    </subcellularLocation>
</comment>
<dbReference type="InterPro" id="IPR000611">
    <property type="entry name" value="NPY_rcpt"/>
</dbReference>
<dbReference type="PANTHER" id="PTHR45695">
    <property type="entry name" value="LEUCOKININ RECEPTOR-RELATED"/>
    <property type="match status" value="1"/>
</dbReference>
<evidence type="ECO:0000256" key="1">
    <source>
        <dbReference type="ARBA" id="ARBA00004141"/>
    </source>
</evidence>
<keyword evidence="7 12" id="KW-0675">Receptor</keyword>
<dbReference type="CDD" id="cd15393">
    <property type="entry name" value="7tmA_leucokinin-like"/>
    <property type="match status" value="1"/>
</dbReference>
<proteinExistence type="evidence at transcript level"/>
<feature type="compositionally biased region" description="Basic residues" evidence="9">
    <location>
        <begin position="409"/>
        <end position="418"/>
    </location>
</feature>
<feature type="compositionally biased region" description="Basic and acidic residues" evidence="9">
    <location>
        <begin position="419"/>
        <end position="429"/>
    </location>
</feature>